<dbReference type="PROSITE" id="PS51435">
    <property type="entry name" value="AP_NUCLEASE_F1_4"/>
    <property type="match status" value="2"/>
</dbReference>
<keyword evidence="7" id="KW-0464">Manganese</keyword>
<dbReference type="GO" id="GO:0003677">
    <property type="term" value="F:DNA binding"/>
    <property type="evidence" value="ECO:0007669"/>
    <property type="project" value="InterPro"/>
</dbReference>
<dbReference type="PANTHER" id="PTHR22748:SF6">
    <property type="entry name" value="DNA-(APURINIC OR APYRIMIDINIC SITE) ENDONUCLEASE"/>
    <property type="match status" value="1"/>
</dbReference>
<organism evidence="11">
    <name type="scientific">Setaria italica</name>
    <name type="common">Foxtail millet</name>
    <name type="synonym">Panicum italicum</name>
    <dbReference type="NCBI Taxonomy" id="4555"/>
    <lineage>
        <taxon>Eukaryota</taxon>
        <taxon>Viridiplantae</taxon>
        <taxon>Streptophyta</taxon>
        <taxon>Embryophyta</taxon>
        <taxon>Tracheophyta</taxon>
        <taxon>Spermatophyta</taxon>
        <taxon>Magnoliopsida</taxon>
        <taxon>Liliopsida</taxon>
        <taxon>Poales</taxon>
        <taxon>Poaceae</taxon>
        <taxon>PACMAD clade</taxon>
        <taxon>Panicoideae</taxon>
        <taxon>Panicodae</taxon>
        <taxon>Paniceae</taxon>
        <taxon>Cenchrinae</taxon>
        <taxon>Setaria</taxon>
    </lineage>
</organism>
<evidence type="ECO:0000259" key="10">
    <source>
        <dbReference type="PROSITE" id="PS50800"/>
    </source>
</evidence>
<dbReference type="OrthoDB" id="498125at2759"/>
<evidence type="ECO:0000256" key="3">
    <source>
        <dbReference type="ARBA" id="ARBA00022723"/>
    </source>
</evidence>
<feature type="active site" description="Proton acceptor" evidence="6">
    <location>
        <position position="947"/>
    </location>
</feature>
<dbReference type="PROSITE" id="PS00727">
    <property type="entry name" value="AP_NUCLEASE_F1_2"/>
    <property type="match status" value="2"/>
</dbReference>
<evidence type="ECO:0000256" key="6">
    <source>
        <dbReference type="PIRSR" id="PIRSR604808-1"/>
    </source>
</evidence>
<dbReference type="EMBL" id="CM003532">
    <property type="protein sequence ID" value="RCV27752.1"/>
    <property type="molecule type" value="Genomic_DNA"/>
</dbReference>
<dbReference type="SUPFAM" id="SSF56219">
    <property type="entry name" value="DNase I-like"/>
    <property type="match status" value="2"/>
</dbReference>
<reference evidence="11" key="2">
    <citation type="submission" date="2015-07" db="EMBL/GenBank/DDBJ databases">
        <authorList>
            <person name="Noorani M."/>
        </authorList>
    </citation>
    <scope>NUCLEOTIDE SEQUENCE</scope>
    <source>
        <strain evidence="11">Yugu1</strain>
    </source>
</reference>
<protein>
    <recommendedName>
        <fullName evidence="10">SAP domain-containing protein</fullName>
    </recommendedName>
</protein>
<feature type="binding site" evidence="7">
    <location>
        <position position="853"/>
    </location>
    <ligand>
        <name>Mg(2+)</name>
        <dbReference type="ChEBI" id="CHEBI:18420"/>
        <label>1</label>
    </ligand>
</feature>
<dbReference type="PANTHER" id="PTHR22748">
    <property type="entry name" value="AP ENDONUCLEASE"/>
    <property type="match status" value="1"/>
</dbReference>
<dbReference type="InterPro" id="IPR003034">
    <property type="entry name" value="SAP_dom"/>
</dbReference>
<dbReference type="GO" id="GO:0004519">
    <property type="term" value="F:endonuclease activity"/>
    <property type="evidence" value="ECO:0007669"/>
    <property type="project" value="InterPro"/>
</dbReference>
<keyword evidence="4" id="KW-0378">Hydrolase</keyword>
<evidence type="ECO:0000313" key="11">
    <source>
        <dbReference type="EMBL" id="RCV27752.1"/>
    </source>
</evidence>
<dbReference type="PROSITE" id="PS00728">
    <property type="entry name" value="AP_NUCLEASE_F1_3"/>
    <property type="match status" value="1"/>
</dbReference>
<sequence length="956" mass="106490">MPLLLRGASLLRLYQCSCGLRGANFSSPKPVLTNLNFVRDRMRATYSRRAVSKNTEIKKDEKSVIEKEDASESDLEIERVRSDPSQLQSMTVKELRELTRRMGVSGKGNKKDLVSALMDSLGVVGNGKEGKSSAELDSPLEEPIKGKGVASVVVEQKLESSEAISETPSKKRSRTKQKSIESTTLEENSVRNVKINKTSIQKETLVVQGAVPKAGLGANDDSEPWTVLVHKKPQAGWIPYNPKTMRPPPLSKDTRALKILSWNVNGLKALLKSRGFSVQQLAEREDFDVLCLQETKMQEKDVEVIKDTLLDGYTNSFWTCSVSKLGYSGTAIISRVKPLSIKYGLGVPDHDNEGRVVTVEFDDFYLLTAYVPNSGDGLRRLTYRVTEWDPSLGNYMKELEKSKPVILTGDLNCAHQEIDIHDPAGNRKSAGFTNEERESFETNFLSKGFVDTFRKQHPNVVGYSYWGYRHNGRKTNKEGELDAYQWAILPEAPGLARQAGIGMQPIRTGLTPTSLHRAPPSSTALPLHVAAPSRPRTRSPTDAAAGARRLPPPTLPVREYGAYLPPPPFLSHGVLATLGSVQPIRSVSIRLFCHLRSGSSIGGPGFGQKSEHKNRAVLMNFGNTGPCSSETKRGRPRGCLIPGIKHIVSNMSRTASQRGYHGWSSEPWTRLSHRERKPQWFAYNPRTMRPPPLSSDTNSMKILSYNVNGLQTVVESGFSADQLFSRENFDVLCLQETHLKEGNVDHFKNLVQDFDNSYWSCSVARLGYSGTAVISRVKPISVQYGIGIPAHDQEGRVITLEFDGFYLINAYIPNSGRGLKRLNYRVNDWDLCFSDFIKKLECSKPVIVAGDLNCARQSIDIHNPQAKTEAAGFTIEERESFEENLTSKGLVDTFRKQHPNAVAYTFWGENQRISNKGWRLDYFLASESIVDKVHDSYILPDVSFSDHSPIGLVLKL</sequence>
<gene>
    <name evidence="11" type="ORF">SETIT_5G350300v2</name>
</gene>
<dbReference type="Gene3D" id="3.60.10.10">
    <property type="entry name" value="Endonuclease/exonuclease/phosphatase"/>
    <property type="match status" value="2"/>
</dbReference>
<dbReference type="PROSITE" id="PS00726">
    <property type="entry name" value="AP_NUCLEASE_F1_1"/>
    <property type="match status" value="1"/>
</dbReference>
<dbReference type="NCBIfam" id="TIGR00633">
    <property type="entry name" value="xth"/>
    <property type="match status" value="2"/>
</dbReference>
<dbReference type="SMART" id="SM00513">
    <property type="entry name" value="SAP"/>
    <property type="match status" value="1"/>
</dbReference>
<dbReference type="Pfam" id="PF02037">
    <property type="entry name" value="SAP"/>
    <property type="match status" value="1"/>
</dbReference>
<comment type="cofactor">
    <cofactor evidence="1">
        <name>Mn(2+)</name>
        <dbReference type="ChEBI" id="CHEBI:29035"/>
    </cofactor>
</comment>
<feature type="binding site" evidence="7">
    <location>
        <position position="706"/>
    </location>
    <ligand>
        <name>Mg(2+)</name>
        <dbReference type="ChEBI" id="CHEBI:18420"/>
        <label>1</label>
    </ligand>
</feature>
<dbReference type="InterPro" id="IPR036691">
    <property type="entry name" value="Endo/exonu/phosph_ase_sf"/>
</dbReference>
<comment type="cofactor">
    <cofactor evidence="7">
        <name>Mg(2+)</name>
        <dbReference type="ChEBI" id="CHEBI:18420"/>
    </cofactor>
    <cofactor evidence="7">
        <name>Mn(2+)</name>
        <dbReference type="ChEBI" id="CHEBI:29035"/>
    </cofactor>
    <text evidence="7">Probably binds two magnesium or manganese ions per subunit.</text>
</comment>
<comment type="similarity">
    <text evidence="2">Belongs to the DNA repair enzymes AP/ExoA family.</text>
</comment>
<dbReference type="InterPro" id="IPR020848">
    <property type="entry name" value="AP_endonuclease_F1_CS"/>
</dbReference>
<name>A0A368RCA6_SETIT</name>
<dbReference type="GO" id="GO:0006281">
    <property type="term" value="P:DNA repair"/>
    <property type="evidence" value="ECO:0007669"/>
    <property type="project" value="InterPro"/>
</dbReference>
<evidence type="ECO:0000256" key="8">
    <source>
        <dbReference type="PIRSR" id="PIRSR604808-3"/>
    </source>
</evidence>
<proteinExistence type="inferred from homology"/>
<keyword evidence="5 7" id="KW-0460">Magnesium</keyword>
<dbReference type="InterPro" id="IPR005135">
    <property type="entry name" value="Endo/exonuclease/phosphatase"/>
</dbReference>
<dbReference type="Gene3D" id="1.10.720.30">
    <property type="entry name" value="SAP domain"/>
    <property type="match status" value="1"/>
</dbReference>
<evidence type="ECO:0000256" key="7">
    <source>
        <dbReference type="PIRSR" id="PIRSR604808-2"/>
    </source>
</evidence>
<feature type="binding site" evidence="7">
    <location>
        <position position="736"/>
    </location>
    <ligand>
        <name>Mg(2+)</name>
        <dbReference type="ChEBI" id="CHEBI:18420"/>
        <label>1</label>
    </ligand>
</feature>
<feature type="binding site" evidence="7">
    <location>
        <position position="851"/>
    </location>
    <ligand>
        <name>Mg(2+)</name>
        <dbReference type="ChEBI" id="CHEBI:18420"/>
        <label>1</label>
    </ligand>
</feature>
<dbReference type="PROSITE" id="PS50800">
    <property type="entry name" value="SAP"/>
    <property type="match status" value="1"/>
</dbReference>
<dbReference type="STRING" id="4555.A0A368RCA6"/>
<feature type="active site" description="Proton donor/acceptor" evidence="6">
    <location>
        <position position="851"/>
    </location>
</feature>
<evidence type="ECO:0000256" key="2">
    <source>
        <dbReference type="ARBA" id="ARBA00007092"/>
    </source>
</evidence>
<evidence type="ECO:0000256" key="5">
    <source>
        <dbReference type="ARBA" id="ARBA00022842"/>
    </source>
</evidence>
<dbReference type="InterPro" id="IPR020847">
    <property type="entry name" value="AP_endonuclease_F1_BS"/>
</dbReference>
<keyword evidence="3 7" id="KW-0479">Metal-binding</keyword>
<feature type="region of interest" description="Disordered" evidence="9">
    <location>
        <begin position="515"/>
        <end position="551"/>
    </location>
</feature>
<evidence type="ECO:0000256" key="9">
    <source>
        <dbReference type="SAM" id="MobiDB-lite"/>
    </source>
</evidence>
<feature type="active site" evidence="6">
    <location>
        <position position="811"/>
    </location>
</feature>
<feature type="domain" description="SAP" evidence="10">
    <location>
        <begin position="87"/>
        <end position="121"/>
    </location>
</feature>
<dbReference type="InterPro" id="IPR036361">
    <property type="entry name" value="SAP_dom_sf"/>
</dbReference>
<dbReference type="SUPFAM" id="SSF68906">
    <property type="entry name" value="SAP domain"/>
    <property type="match status" value="1"/>
</dbReference>
<dbReference type="InterPro" id="IPR004808">
    <property type="entry name" value="AP_endonuc_1"/>
</dbReference>
<dbReference type="GO" id="GO:0046872">
    <property type="term" value="F:metal ion binding"/>
    <property type="evidence" value="ECO:0007669"/>
    <property type="project" value="UniProtKB-KW"/>
</dbReference>
<reference evidence="11" key="1">
    <citation type="journal article" date="2012" name="Nat. Biotechnol.">
        <title>Reference genome sequence of the model plant Setaria.</title>
        <authorList>
            <person name="Bennetzen J.L."/>
            <person name="Schmutz J."/>
            <person name="Wang H."/>
            <person name="Percifield R."/>
            <person name="Hawkins J."/>
            <person name="Pontaroli A.C."/>
            <person name="Estep M."/>
            <person name="Feng L."/>
            <person name="Vaughn J.N."/>
            <person name="Grimwood J."/>
            <person name="Jenkins J."/>
            <person name="Barry K."/>
            <person name="Lindquist E."/>
            <person name="Hellsten U."/>
            <person name="Deshpande S."/>
            <person name="Wang X."/>
            <person name="Wu X."/>
            <person name="Mitros T."/>
            <person name="Triplett J."/>
            <person name="Yang X."/>
            <person name="Ye C.Y."/>
            <person name="Mauro-Herrera M."/>
            <person name="Wang L."/>
            <person name="Li P."/>
            <person name="Sharma M."/>
            <person name="Sharma R."/>
            <person name="Ronald P.C."/>
            <person name="Panaud O."/>
            <person name="Kellogg E.A."/>
            <person name="Brutnell T.P."/>
            <person name="Doust A.N."/>
            <person name="Tuskan G.A."/>
            <person name="Rokhsar D."/>
            <person name="Devos K.M."/>
        </authorList>
    </citation>
    <scope>NUCLEOTIDE SEQUENCE [LARGE SCALE GENOMIC DNA]</scope>
    <source>
        <strain evidence="11">Yugu1</strain>
    </source>
</reference>
<accession>A0A368RCA6</accession>
<feature type="site" description="Transition state stabilizer" evidence="8">
    <location>
        <position position="853"/>
    </location>
</feature>
<dbReference type="NCBIfam" id="TIGR00195">
    <property type="entry name" value="exoDNase_III"/>
    <property type="match status" value="2"/>
</dbReference>
<feature type="site" description="Important for catalytic activity" evidence="8">
    <location>
        <position position="921"/>
    </location>
</feature>
<feature type="region of interest" description="Disordered" evidence="9">
    <location>
        <begin position="159"/>
        <end position="184"/>
    </location>
</feature>
<feature type="binding site" evidence="7">
    <location>
        <position position="946"/>
    </location>
    <ligand>
        <name>Mg(2+)</name>
        <dbReference type="ChEBI" id="CHEBI:18420"/>
        <label>1</label>
    </ligand>
</feature>
<dbReference type="Pfam" id="PF03372">
    <property type="entry name" value="Exo_endo_phos"/>
    <property type="match status" value="2"/>
</dbReference>
<feature type="compositionally biased region" description="Polar residues" evidence="9">
    <location>
        <begin position="515"/>
        <end position="524"/>
    </location>
</feature>
<dbReference type="GO" id="GO:0016787">
    <property type="term" value="F:hydrolase activity"/>
    <property type="evidence" value="ECO:0007669"/>
    <property type="project" value="UniProtKB-KW"/>
</dbReference>
<feature type="site" description="Interaction with DNA substrate" evidence="8">
    <location>
        <position position="947"/>
    </location>
</feature>
<evidence type="ECO:0000256" key="4">
    <source>
        <dbReference type="ARBA" id="ARBA00022801"/>
    </source>
</evidence>
<dbReference type="FunFam" id="3.60.10.10:FF:000041">
    <property type="entry name" value="DNA-(apurinic or apyrimidinic site) lyase"/>
    <property type="match status" value="2"/>
</dbReference>
<feature type="binding site" evidence="7">
    <location>
        <position position="947"/>
    </location>
    <ligand>
        <name>Mg(2+)</name>
        <dbReference type="ChEBI" id="CHEBI:18420"/>
        <label>1</label>
    </ligand>
</feature>
<dbReference type="CDD" id="cd09087">
    <property type="entry name" value="Ape1-like_AP-endo"/>
    <property type="match status" value="2"/>
</dbReference>
<evidence type="ECO:0000256" key="1">
    <source>
        <dbReference type="ARBA" id="ARBA00001936"/>
    </source>
</evidence>
<dbReference type="AlphaFoldDB" id="A0A368RCA6"/>